<dbReference type="EMBL" id="CM056741">
    <property type="protein sequence ID" value="KAJ8682638.1"/>
    <property type="molecule type" value="Genomic_DNA"/>
</dbReference>
<comment type="caution">
    <text evidence="1">The sequence shown here is derived from an EMBL/GenBank/DDBJ whole genome shotgun (WGS) entry which is preliminary data.</text>
</comment>
<dbReference type="Proteomes" id="UP001239111">
    <property type="component" value="Chromosome 1"/>
</dbReference>
<evidence type="ECO:0000313" key="2">
    <source>
        <dbReference type="Proteomes" id="UP001239111"/>
    </source>
</evidence>
<gene>
    <name evidence="1" type="ORF">QAD02_018430</name>
</gene>
<evidence type="ECO:0000313" key="1">
    <source>
        <dbReference type="EMBL" id="KAJ8682638.1"/>
    </source>
</evidence>
<protein>
    <submittedName>
        <fullName evidence="1">Uncharacterized protein</fullName>
    </submittedName>
</protein>
<proteinExistence type="predicted"/>
<name>A0ACC2PHS6_9HYME</name>
<reference evidence="1" key="1">
    <citation type="submission" date="2023-04" db="EMBL/GenBank/DDBJ databases">
        <title>A chromosome-level genome assembly of the parasitoid wasp Eretmocerus hayati.</title>
        <authorList>
            <person name="Zhong Y."/>
            <person name="Liu S."/>
            <person name="Liu Y."/>
        </authorList>
    </citation>
    <scope>NUCLEOTIDE SEQUENCE</scope>
    <source>
        <strain evidence="1">ZJU_SS_LIU_2023</strain>
    </source>
</reference>
<organism evidence="1 2">
    <name type="scientific">Eretmocerus hayati</name>
    <dbReference type="NCBI Taxonomy" id="131215"/>
    <lineage>
        <taxon>Eukaryota</taxon>
        <taxon>Metazoa</taxon>
        <taxon>Ecdysozoa</taxon>
        <taxon>Arthropoda</taxon>
        <taxon>Hexapoda</taxon>
        <taxon>Insecta</taxon>
        <taxon>Pterygota</taxon>
        <taxon>Neoptera</taxon>
        <taxon>Endopterygota</taxon>
        <taxon>Hymenoptera</taxon>
        <taxon>Apocrita</taxon>
        <taxon>Proctotrupomorpha</taxon>
        <taxon>Chalcidoidea</taxon>
        <taxon>Aphelinidae</taxon>
        <taxon>Aphelininae</taxon>
        <taxon>Eretmocerus</taxon>
    </lineage>
</organism>
<keyword evidence="2" id="KW-1185">Reference proteome</keyword>
<sequence length="491" mass="56416">MKIRRNFQKLYEAKKRAQLSHRKPITAMTVETQTESLMPSKSSTENQSVGIQVFIDPTVDVANSKPCEKPGSVKNQVAENLVLSRTDLQSMTFSENMHPLMKGKPLSPSQPLNIMRNPPPSNKRVILRDVQNILPRQEPRNLHGQISHPNRVKEISLTKVSKKKPQKKLHEGQISKNMLSVMKEIINLRLPNAAIVKSRIGRHYPIFKVEPLKVNSEELQLITKVFDLQENDLMRAIHNLEVRIEYSCCCKAYQGLVGDNVDICVETRDCFVSWKQHRFCRVTGSICYCLYTYCSNKNPNWDNKCETTFREKDFKNEYCEYGKVTEEKGREAYMVEYQVRVLQTGLIVSELNPWIAYSPDGSIVVDGQMRAVLEIKCPFIGKTEGIGAVVADQLKRCLTITKYECNGVVYEVIELRKKHRFYGQVQLGMAVVNVPIAHFVLYSAFDDQIFTLEVQRDDRFIMNMLSKLKVAYFKHILPERCSKTNSKSSHS</sequence>
<accession>A0ACC2PHS6</accession>